<evidence type="ECO:0000313" key="2">
    <source>
        <dbReference type="EMBL" id="MBB5535822.1"/>
    </source>
</evidence>
<dbReference type="Proteomes" id="UP000585507">
    <property type="component" value="Unassembled WGS sequence"/>
</dbReference>
<proteinExistence type="predicted"/>
<dbReference type="EMBL" id="JACHBK010000005">
    <property type="protein sequence ID" value="MBB5535822.1"/>
    <property type="molecule type" value="Genomic_DNA"/>
</dbReference>
<keyword evidence="3" id="KW-1185">Reference proteome</keyword>
<dbReference type="AlphaFoldDB" id="A0A7W8UAJ4"/>
<protein>
    <submittedName>
        <fullName evidence="2">Uncharacterized protein</fullName>
    </submittedName>
</protein>
<reference evidence="2 3" key="1">
    <citation type="submission" date="2020-08" db="EMBL/GenBank/DDBJ databases">
        <title>Genomic Encyclopedia of Type Strains, Phase IV (KMG-V): Genome sequencing to study the core and pangenomes of soil and plant-associated prokaryotes.</title>
        <authorList>
            <person name="Whitman W."/>
        </authorList>
    </citation>
    <scope>NUCLEOTIDE SEQUENCE [LARGE SCALE GENOMIC DNA]</scope>
    <source>
        <strain evidence="2 3">SEMIA 4084</strain>
    </source>
</reference>
<feature type="compositionally biased region" description="Basic residues" evidence="1">
    <location>
        <begin position="220"/>
        <end position="229"/>
    </location>
</feature>
<feature type="region of interest" description="Disordered" evidence="1">
    <location>
        <begin position="218"/>
        <end position="250"/>
    </location>
</feature>
<organism evidence="2 3">
    <name type="scientific">Rhizobium giardinii</name>
    <dbReference type="NCBI Taxonomy" id="56731"/>
    <lineage>
        <taxon>Bacteria</taxon>
        <taxon>Pseudomonadati</taxon>
        <taxon>Pseudomonadota</taxon>
        <taxon>Alphaproteobacteria</taxon>
        <taxon>Hyphomicrobiales</taxon>
        <taxon>Rhizobiaceae</taxon>
        <taxon>Rhizobium/Agrobacterium group</taxon>
        <taxon>Rhizobium</taxon>
    </lineage>
</organism>
<evidence type="ECO:0000313" key="3">
    <source>
        <dbReference type="Proteomes" id="UP000585507"/>
    </source>
</evidence>
<evidence type="ECO:0000256" key="1">
    <source>
        <dbReference type="SAM" id="MobiDB-lite"/>
    </source>
</evidence>
<comment type="caution">
    <text evidence="2">The sequence shown here is derived from an EMBL/GenBank/DDBJ whole genome shotgun (WGS) entry which is preliminary data.</text>
</comment>
<accession>A0A7W8UAJ4</accession>
<sequence>MTEEPNGVFQAQLGRERVDIRPLLTASDKQQNRARVPAENLWHCSNERGVVFLNRKASDRHNDRPPHHFKFRLHVLRRKDRLERKYAVAHHSHLGGSDLMRGEARERSLGDDNTMGKPGNCPRIFILLAGIGEQIGEMFRSDDRDAVADALLSEVVPFPADACVDMQQVNAGLRQPIAKIFVAFDRLDRQTMPSRPKELARATLRDECQGDVVGPLQRSAQRKHMHPHPRGVETIGGQNDASSISHIRRR</sequence>
<gene>
    <name evidence="2" type="ORF">GGD55_002526</name>
</gene>
<name>A0A7W8UAJ4_9HYPH</name>
<feature type="compositionally biased region" description="Polar residues" evidence="1">
    <location>
        <begin position="236"/>
        <end position="250"/>
    </location>
</feature>